<organism evidence="1 2">
    <name type="scientific">Neorhodopirellula pilleata</name>
    <dbReference type="NCBI Taxonomy" id="2714738"/>
    <lineage>
        <taxon>Bacteria</taxon>
        <taxon>Pseudomonadati</taxon>
        <taxon>Planctomycetota</taxon>
        <taxon>Planctomycetia</taxon>
        <taxon>Pirellulales</taxon>
        <taxon>Pirellulaceae</taxon>
        <taxon>Neorhodopirellula</taxon>
    </lineage>
</organism>
<sequence length="145" mass="16431">MTFASRLPIAPVPDHWCWIGEDDSAYLRGLIDWLKCRRNAIDQANDYHVQLLSVSSTKKIQKLLAKTKADVFVWSIDREGIATLIREIVWLKAVQPNAFQIAAGPASPAERNAFFEAGVRLHIEHPTQWHSSRRLGRSRFGVDPA</sequence>
<dbReference type="Proteomes" id="UP000316213">
    <property type="component" value="Unassembled WGS sequence"/>
</dbReference>
<comment type="caution">
    <text evidence="1">The sequence shown here is derived from an EMBL/GenBank/DDBJ whole genome shotgun (WGS) entry which is preliminary data.</text>
</comment>
<protein>
    <submittedName>
        <fullName evidence="1">Uncharacterized protein</fullName>
    </submittedName>
</protein>
<evidence type="ECO:0000313" key="2">
    <source>
        <dbReference type="Proteomes" id="UP000316213"/>
    </source>
</evidence>
<accession>A0A5C5ZXH4</accession>
<dbReference type="AlphaFoldDB" id="A0A5C5ZXH4"/>
<dbReference type="EMBL" id="SJPM01000013">
    <property type="protein sequence ID" value="TWT91836.1"/>
    <property type="molecule type" value="Genomic_DNA"/>
</dbReference>
<gene>
    <name evidence="1" type="ORF">Pla100_48740</name>
</gene>
<evidence type="ECO:0000313" key="1">
    <source>
        <dbReference type="EMBL" id="TWT91836.1"/>
    </source>
</evidence>
<name>A0A5C5ZXH4_9BACT</name>
<reference evidence="1 2" key="1">
    <citation type="submission" date="2019-02" db="EMBL/GenBank/DDBJ databases">
        <title>Deep-cultivation of Planctomycetes and their phenomic and genomic characterization uncovers novel biology.</title>
        <authorList>
            <person name="Wiegand S."/>
            <person name="Jogler M."/>
            <person name="Boedeker C."/>
            <person name="Pinto D."/>
            <person name="Vollmers J."/>
            <person name="Rivas-Marin E."/>
            <person name="Kohn T."/>
            <person name="Peeters S.H."/>
            <person name="Heuer A."/>
            <person name="Rast P."/>
            <person name="Oberbeckmann S."/>
            <person name="Bunk B."/>
            <person name="Jeske O."/>
            <person name="Meyerdierks A."/>
            <person name="Storesund J.E."/>
            <person name="Kallscheuer N."/>
            <person name="Luecker S."/>
            <person name="Lage O.M."/>
            <person name="Pohl T."/>
            <person name="Merkel B.J."/>
            <person name="Hornburger P."/>
            <person name="Mueller R.-W."/>
            <person name="Bruemmer F."/>
            <person name="Labrenz M."/>
            <person name="Spormann A.M."/>
            <person name="Op Den Camp H."/>
            <person name="Overmann J."/>
            <person name="Amann R."/>
            <person name="Jetten M.S.M."/>
            <person name="Mascher T."/>
            <person name="Medema M.H."/>
            <person name="Devos D.P."/>
            <person name="Kaster A.-K."/>
            <person name="Ovreas L."/>
            <person name="Rohde M."/>
            <person name="Galperin M.Y."/>
            <person name="Jogler C."/>
        </authorList>
    </citation>
    <scope>NUCLEOTIDE SEQUENCE [LARGE SCALE GENOMIC DNA]</scope>
    <source>
        <strain evidence="1 2">Pla100</strain>
    </source>
</reference>
<keyword evidence="2" id="KW-1185">Reference proteome</keyword>
<proteinExistence type="predicted"/>
<dbReference type="RefSeq" id="WP_146580765.1">
    <property type="nucleotide sequence ID" value="NZ_SJPM01000013.1"/>
</dbReference>